<dbReference type="EMBL" id="BNJQ01000039">
    <property type="protein sequence ID" value="GHP12213.1"/>
    <property type="molecule type" value="Genomic_DNA"/>
</dbReference>
<evidence type="ECO:0000259" key="16">
    <source>
        <dbReference type="Pfam" id="PF07992"/>
    </source>
</evidence>
<keyword evidence="11" id="KW-0547">Nucleotide-binding</keyword>
<dbReference type="SUPFAM" id="SSF51905">
    <property type="entry name" value="FAD/NAD(P)-binding domain"/>
    <property type="match status" value="1"/>
</dbReference>
<evidence type="ECO:0000256" key="9">
    <source>
        <dbReference type="ARBA" id="ARBA00049142"/>
    </source>
</evidence>
<feature type="binding site" evidence="11">
    <location>
        <begin position="231"/>
        <end position="238"/>
    </location>
    <ligand>
        <name>NAD(+)</name>
        <dbReference type="ChEBI" id="CHEBI:57540"/>
    </ligand>
</feature>
<dbReference type="Gene3D" id="3.50.50.60">
    <property type="entry name" value="FAD/NAD(P)-binding domain"/>
    <property type="match status" value="2"/>
</dbReference>
<keyword evidence="7" id="KW-1015">Disulfide bond</keyword>
<reference evidence="17" key="1">
    <citation type="submission" date="2020-10" db="EMBL/GenBank/DDBJ databases">
        <title>Unveiling of a novel bifunctional photoreceptor, Dualchrome1, isolated from a cosmopolitan green alga.</title>
        <authorList>
            <person name="Suzuki S."/>
            <person name="Kawachi M."/>
        </authorList>
    </citation>
    <scope>NUCLEOTIDE SEQUENCE</scope>
    <source>
        <strain evidence="17">NIES 2893</strain>
    </source>
</reference>
<feature type="binding site" evidence="11">
    <location>
        <position position="360"/>
    </location>
    <ligand>
        <name>FAD</name>
        <dbReference type="ChEBI" id="CHEBI:57692"/>
    </ligand>
</feature>
<evidence type="ECO:0000256" key="7">
    <source>
        <dbReference type="ARBA" id="ARBA00023157"/>
    </source>
</evidence>
<dbReference type="OrthoDB" id="5956163at2759"/>
<dbReference type="PANTHER" id="PTHR42737:SF9">
    <property type="entry name" value="GLUTATHIONE REDUCTASE"/>
    <property type="match status" value="1"/>
</dbReference>
<evidence type="ECO:0000256" key="2">
    <source>
        <dbReference type="ARBA" id="ARBA00011738"/>
    </source>
</evidence>
<sequence>MLARSSLAYKHKLSSQIFLRRRTSSSSLRKCSARSSGVRTMASSDSGDSFDYDLFTIGAGSGGVRASRMSAAAGGRVAICEMPFSTKASDSAGGAGGTCVIRGCVPKKLLVYGSSYATSFQDAKGFEWELDTEPRHHWGKLIAKKNAEINRLTGIYQKLLGGAGVEYIEGRGKIVGPNEVEVNGKVYTARNILISTGGRVSVPDLPGVEHVISSDDALELPELPKSMAIVGSGYIALEFACIFNAMGVETHVFYRQPLPLRGFDEEVRQFLYEQMVEKGIHMHPNESPEAVEKKADDAYVLKTASGGSHEVGKVMFATGRKPNVKNLGLETVGVEMAQNGAVKVDPYSKTTAEGIWAIGDVTDRINLTPVALMEGMAICETLFKNNPTKADHTEVPCAVFTQPPVSCVGMTEEEAIAEFGDVDVYTSNFRPMKHTISGSGERCLMKLIVHPTTDKVVGVHIVGDEAGEIMQGIAIAVRMGATKHDFDRTIGIHPTAAEELVTMRTVTRQVRKEAKAVAS</sequence>
<dbReference type="PIRSF" id="PIRSF000350">
    <property type="entry name" value="Mercury_reductase_MerA"/>
    <property type="match status" value="1"/>
</dbReference>
<feature type="active site" description="Proton acceptor" evidence="10">
    <location>
        <position position="493"/>
    </location>
</feature>
<dbReference type="GO" id="GO:0050661">
    <property type="term" value="F:NADP binding"/>
    <property type="evidence" value="ECO:0007669"/>
    <property type="project" value="InterPro"/>
</dbReference>
<dbReference type="InterPro" id="IPR016156">
    <property type="entry name" value="FAD/NAD-linked_Rdtase_dimer_sf"/>
</dbReference>
<organism evidence="17 18">
    <name type="scientific">Pycnococcus provasolii</name>
    <dbReference type="NCBI Taxonomy" id="41880"/>
    <lineage>
        <taxon>Eukaryota</taxon>
        <taxon>Viridiplantae</taxon>
        <taxon>Chlorophyta</taxon>
        <taxon>Pseudoscourfieldiophyceae</taxon>
        <taxon>Pseudoscourfieldiales</taxon>
        <taxon>Pycnococcaceae</taxon>
        <taxon>Pycnococcus</taxon>
    </lineage>
</organism>
<dbReference type="EC" id="1.8.1.7" evidence="14"/>
<accession>A0A830HZL8</accession>
<comment type="function">
    <text evidence="14">Catalyzes the reduction of glutathione disulfide (GSSG) to reduced glutathione (GSH).</text>
</comment>
<evidence type="ECO:0000313" key="17">
    <source>
        <dbReference type="EMBL" id="GHP12213.1"/>
    </source>
</evidence>
<evidence type="ECO:0000256" key="14">
    <source>
        <dbReference type="RuleBase" id="RU365040"/>
    </source>
</evidence>
<feature type="disulfide bond" description="Redox-active" evidence="12">
    <location>
        <begin position="99"/>
        <end position="104"/>
    </location>
</feature>
<proteinExistence type="inferred from homology"/>
<feature type="binding site" evidence="11">
    <location>
        <position position="319"/>
    </location>
    <ligand>
        <name>NAD(+)</name>
        <dbReference type="ChEBI" id="CHEBI:57540"/>
    </ligand>
</feature>
<evidence type="ECO:0000313" key="18">
    <source>
        <dbReference type="Proteomes" id="UP000660262"/>
    </source>
</evidence>
<dbReference type="PRINTS" id="PR00411">
    <property type="entry name" value="PNDRDTASEI"/>
</dbReference>
<feature type="binding site" evidence="11">
    <location>
        <position position="108"/>
    </location>
    <ligand>
        <name>FAD</name>
        <dbReference type="ChEBI" id="CHEBI:57692"/>
    </ligand>
</feature>
<dbReference type="PRINTS" id="PR00368">
    <property type="entry name" value="FADPNR"/>
</dbReference>
<evidence type="ECO:0000256" key="5">
    <source>
        <dbReference type="ARBA" id="ARBA00022857"/>
    </source>
</evidence>
<dbReference type="GO" id="GO:0005739">
    <property type="term" value="C:mitochondrion"/>
    <property type="evidence" value="ECO:0007669"/>
    <property type="project" value="TreeGrafter"/>
</dbReference>
<dbReference type="NCBIfam" id="NF004776">
    <property type="entry name" value="PRK06116.1"/>
    <property type="match status" value="1"/>
</dbReference>
<evidence type="ECO:0000256" key="6">
    <source>
        <dbReference type="ARBA" id="ARBA00023002"/>
    </source>
</evidence>
<dbReference type="InterPro" id="IPR012999">
    <property type="entry name" value="Pyr_OxRdtase_I_AS"/>
</dbReference>
<feature type="domain" description="FAD/NAD(P)-binding" evidence="16">
    <location>
        <begin position="53"/>
        <end position="375"/>
    </location>
</feature>
<comment type="cofactor">
    <cofactor evidence="11">
        <name>FAD</name>
        <dbReference type="ChEBI" id="CHEBI:57692"/>
    </cofactor>
    <text evidence="11">Binds 1 FAD per subunit.</text>
</comment>
<evidence type="ECO:0000256" key="4">
    <source>
        <dbReference type="ARBA" id="ARBA00022827"/>
    </source>
</evidence>
<evidence type="ECO:0000256" key="10">
    <source>
        <dbReference type="PIRSR" id="PIRSR000350-2"/>
    </source>
</evidence>
<dbReference type="InterPro" id="IPR006324">
    <property type="entry name" value="GSHR"/>
</dbReference>
<evidence type="ECO:0000256" key="3">
    <source>
        <dbReference type="ARBA" id="ARBA00022630"/>
    </source>
</evidence>
<dbReference type="GO" id="GO:0045454">
    <property type="term" value="P:cell redox homeostasis"/>
    <property type="evidence" value="ECO:0007669"/>
    <property type="project" value="InterPro"/>
</dbReference>
<evidence type="ECO:0000256" key="1">
    <source>
        <dbReference type="ARBA" id="ARBA00007532"/>
    </source>
</evidence>
<keyword evidence="5 14" id="KW-0521">NADP</keyword>
<dbReference type="InterPro" id="IPR036188">
    <property type="entry name" value="FAD/NAD-bd_sf"/>
</dbReference>
<evidence type="ECO:0000256" key="13">
    <source>
        <dbReference type="RuleBase" id="RU003691"/>
    </source>
</evidence>
<dbReference type="Pfam" id="PF07992">
    <property type="entry name" value="Pyr_redox_2"/>
    <property type="match status" value="1"/>
</dbReference>
<dbReference type="NCBIfam" id="TIGR01424">
    <property type="entry name" value="gluta_reduc_2"/>
    <property type="match status" value="1"/>
</dbReference>
<dbReference type="SUPFAM" id="SSF55424">
    <property type="entry name" value="FAD/NAD-linked reductases, dimerisation (C-terminal) domain"/>
    <property type="match status" value="1"/>
</dbReference>
<keyword evidence="11" id="KW-0520">NAD</keyword>
<dbReference type="GO" id="GO:0006749">
    <property type="term" value="P:glutathione metabolic process"/>
    <property type="evidence" value="ECO:0007669"/>
    <property type="project" value="InterPro"/>
</dbReference>
<dbReference type="PANTHER" id="PTHR42737">
    <property type="entry name" value="GLUTATHIONE REDUCTASE"/>
    <property type="match status" value="1"/>
</dbReference>
<evidence type="ECO:0000256" key="12">
    <source>
        <dbReference type="PIRSR" id="PIRSR000350-4"/>
    </source>
</evidence>
<comment type="catalytic activity">
    <reaction evidence="9 14">
        <text>2 glutathione + NADP(+) = glutathione disulfide + NADPH + H(+)</text>
        <dbReference type="Rhea" id="RHEA:11740"/>
        <dbReference type="ChEBI" id="CHEBI:15378"/>
        <dbReference type="ChEBI" id="CHEBI:57783"/>
        <dbReference type="ChEBI" id="CHEBI:57925"/>
        <dbReference type="ChEBI" id="CHEBI:58297"/>
        <dbReference type="ChEBI" id="CHEBI:58349"/>
        <dbReference type="EC" id="1.8.1.7"/>
    </reaction>
</comment>
<name>A0A830HZL8_9CHLO</name>
<dbReference type="Gene3D" id="3.30.390.30">
    <property type="match status" value="1"/>
</dbReference>
<comment type="similarity">
    <text evidence="1 13">Belongs to the class-I pyridine nucleotide-disulfide oxidoreductase family.</text>
</comment>
<keyword evidence="3 13" id="KW-0285">Flavoprotein</keyword>
<dbReference type="GO" id="GO:0004362">
    <property type="term" value="F:glutathione-disulfide reductase (NADPH) activity"/>
    <property type="evidence" value="ECO:0007669"/>
    <property type="project" value="UniProtKB-EC"/>
</dbReference>
<dbReference type="AlphaFoldDB" id="A0A830HZL8"/>
<evidence type="ECO:0000256" key="8">
    <source>
        <dbReference type="ARBA" id="ARBA00023284"/>
    </source>
</evidence>
<dbReference type="GO" id="GO:0005829">
    <property type="term" value="C:cytosol"/>
    <property type="evidence" value="ECO:0007669"/>
    <property type="project" value="TreeGrafter"/>
</dbReference>
<dbReference type="PROSITE" id="PS00076">
    <property type="entry name" value="PYRIDINE_REDOX_1"/>
    <property type="match status" value="1"/>
</dbReference>
<dbReference type="Pfam" id="PF02852">
    <property type="entry name" value="Pyr_redox_dim"/>
    <property type="match status" value="1"/>
</dbReference>
<dbReference type="GO" id="GO:0050660">
    <property type="term" value="F:flavin adenine dinucleotide binding"/>
    <property type="evidence" value="ECO:0007669"/>
    <property type="project" value="InterPro"/>
</dbReference>
<dbReference type="GO" id="GO:0034599">
    <property type="term" value="P:cellular response to oxidative stress"/>
    <property type="evidence" value="ECO:0007669"/>
    <property type="project" value="TreeGrafter"/>
</dbReference>
<keyword evidence="8 13" id="KW-0676">Redox-active center</keyword>
<dbReference type="InterPro" id="IPR023753">
    <property type="entry name" value="FAD/NAD-binding_dom"/>
</dbReference>
<comment type="caution">
    <text evidence="17">The sequence shown here is derived from an EMBL/GenBank/DDBJ whole genome shotgun (WGS) entry which is preliminary data.</text>
</comment>
<keyword evidence="6 13" id="KW-0560">Oxidoreductase</keyword>
<dbReference type="FunFam" id="3.50.50.60:FF:000051">
    <property type="entry name" value="Glutathione reductase"/>
    <property type="match status" value="1"/>
</dbReference>
<evidence type="ECO:0000256" key="11">
    <source>
        <dbReference type="PIRSR" id="PIRSR000350-3"/>
    </source>
</evidence>
<dbReference type="InterPro" id="IPR046952">
    <property type="entry name" value="GSHR/TRXR-like"/>
</dbReference>
<feature type="domain" description="Pyridine nucleotide-disulphide oxidoreductase dimerisation" evidence="15">
    <location>
        <begin position="395"/>
        <end position="503"/>
    </location>
</feature>
<evidence type="ECO:0000259" key="15">
    <source>
        <dbReference type="Pfam" id="PF02852"/>
    </source>
</evidence>
<keyword evidence="18" id="KW-1185">Reference proteome</keyword>
<protein>
    <recommendedName>
        <fullName evidence="14">Glutathione reductase</fullName>
        <shortName evidence="14">GRase</shortName>
        <ecNumber evidence="14">1.8.1.7</ecNumber>
    </recommendedName>
</protein>
<comment type="subunit">
    <text evidence="2">Homodimer.</text>
</comment>
<keyword evidence="4 11" id="KW-0274">FAD</keyword>
<dbReference type="InterPro" id="IPR004099">
    <property type="entry name" value="Pyr_nucl-diS_OxRdtase_dimer"/>
</dbReference>
<feature type="binding site" evidence="11">
    <location>
        <position position="172"/>
    </location>
    <ligand>
        <name>FAD</name>
        <dbReference type="ChEBI" id="CHEBI:57692"/>
    </ligand>
</feature>
<dbReference type="InterPro" id="IPR001100">
    <property type="entry name" value="Pyr_nuc-diS_OxRdtase"/>
</dbReference>
<dbReference type="Proteomes" id="UP000660262">
    <property type="component" value="Unassembled WGS sequence"/>
</dbReference>
<gene>
    <name evidence="17" type="ORF">PPROV_001094100</name>
</gene>